<dbReference type="RefSeq" id="WP_164623527.1">
    <property type="nucleotide sequence ID" value="NZ_JAAIVJ010000002.1"/>
</dbReference>
<dbReference type="AlphaFoldDB" id="A0A6M0QPS4"/>
<dbReference type="InterPro" id="IPR035965">
    <property type="entry name" value="PAS-like_dom_sf"/>
</dbReference>
<dbReference type="Proteomes" id="UP000477782">
    <property type="component" value="Unassembled WGS sequence"/>
</dbReference>
<dbReference type="EMBL" id="JAAIVJ010000002">
    <property type="protein sequence ID" value="NEY89475.1"/>
    <property type="molecule type" value="Genomic_DNA"/>
</dbReference>
<dbReference type="Gene3D" id="3.30.450.20">
    <property type="entry name" value="PAS domain"/>
    <property type="match status" value="2"/>
</dbReference>
<evidence type="ECO:0000259" key="1">
    <source>
        <dbReference type="PROSITE" id="PS50112"/>
    </source>
</evidence>
<dbReference type="Pfam" id="PF13188">
    <property type="entry name" value="PAS_8"/>
    <property type="match status" value="1"/>
</dbReference>
<sequence>MSPVAPPFPPQSGGPDATAFTVLALAVDLDGSILETDAGLCRLLDRSAEAAHRLETLLPEATARLIRDFLDGTAQTEIAQHMLPLPGRPALPAMVVLARQAGLVVVRIALLAAPSGAYAAELMAQAEILSAMLGTAPEAFWCIEYQEPVDLSLTEDSVIDQFFRNACCWRACNPAMAKLYQLPEGVDFHDQPVSRYFPETTVNRAMVRDLVRAGYTLDGAVAIDHRHDGSEMLVVNSFRARVENGQLLRMWGTVRDISTERAREDNLASQASEMESILTALPDPVIVVGQEARVLAVNPAAERMLGAGLQLGQSLEAAGFSAETVRRLREMAVLGNDDMIPLHLPSQERQGEIWLLRSALTERAEGRLVISACRQSVQAKPLRRVGGSK</sequence>
<dbReference type="SUPFAM" id="SSF55785">
    <property type="entry name" value="PYP-like sensor domain (PAS domain)"/>
    <property type="match status" value="2"/>
</dbReference>
<accession>A0A6M0QPS4</accession>
<dbReference type="InterPro" id="IPR000014">
    <property type="entry name" value="PAS"/>
</dbReference>
<reference evidence="2 3" key="1">
    <citation type="submission" date="2020-02" db="EMBL/GenBank/DDBJ databases">
        <authorList>
            <person name="Chen W.-M."/>
        </authorList>
    </citation>
    <scope>NUCLEOTIDE SEQUENCE [LARGE SCALE GENOMIC DNA]</scope>
    <source>
        <strain evidence="2 3">KMS-5</strain>
    </source>
</reference>
<evidence type="ECO:0000313" key="3">
    <source>
        <dbReference type="Proteomes" id="UP000477782"/>
    </source>
</evidence>
<feature type="domain" description="PAS" evidence="1">
    <location>
        <begin position="270"/>
        <end position="306"/>
    </location>
</feature>
<organism evidence="2 3">
    <name type="scientific">Tabrizicola oligotrophica</name>
    <dbReference type="NCBI Taxonomy" id="2710650"/>
    <lineage>
        <taxon>Bacteria</taxon>
        <taxon>Pseudomonadati</taxon>
        <taxon>Pseudomonadota</taxon>
        <taxon>Alphaproteobacteria</taxon>
        <taxon>Rhodobacterales</taxon>
        <taxon>Paracoccaceae</taxon>
        <taxon>Tabrizicola</taxon>
    </lineage>
</organism>
<comment type="caution">
    <text evidence="2">The sequence shown here is derived from an EMBL/GenBank/DDBJ whole genome shotgun (WGS) entry which is preliminary data.</text>
</comment>
<evidence type="ECO:0000313" key="2">
    <source>
        <dbReference type="EMBL" id="NEY89475.1"/>
    </source>
</evidence>
<gene>
    <name evidence="2" type="ORF">G4Z14_04125</name>
</gene>
<protein>
    <submittedName>
        <fullName evidence="2">PAS domain-containing protein</fullName>
    </submittedName>
</protein>
<dbReference type="PROSITE" id="PS50112">
    <property type="entry name" value="PAS"/>
    <property type="match status" value="1"/>
</dbReference>
<keyword evidence="3" id="KW-1185">Reference proteome</keyword>
<name>A0A6M0QPS4_9RHOB</name>
<proteinExistence type="predicted"/>
<dbReference type="CDD" id="cd00130">
    <property type="entry name" value="PAS"/>
    <property type="match status" value="1"/>
</dbReference>